<evidence type="ECO:0000313" key="2">
    <source>
        <dbReference type="Proteomes" id="UP000006427"/>
    </source>
</evidence>
<protein>
    <submittedName>
        <fullName evidence="1">Uncharacterized protein</fullName>
    </submittedName>
</protein>
<gene>
    <name evidence="1" type="ORF">Dpep_1472</name>
</gene>
<keyword evidence="2" id="KW-1185">Reference proteome</keyword>
<dbReference type="OrthoDB" id="6353at2"/>
<dbReference type="EMBL" id="ABTR02000001">
    <property type="protein sequence ID" value="EFC91498.1"/>
    <property type="molecule type" value="Genomic_DNA"/>
</dbReference>
<dbReference type="AlphaFoldDB" id="D2Z7Q1"/>
<name>D2Z7Q1_9BACT</name>
<reference evidence="1 2" key="1">
    <citation type="journal article" date="2010" name="Stand. Genomic Sci.">
        <title>Permanent draft genome sequence of Dethiosulfovibrio peptidovorans type strain (SEBR 4207).</title>
        <authorList>
            <person name="Labutti K."/>
            <person name="Mayilraj S."/>
            <person name="Clum A."/>
            <person name="Lucas S."/>
            <person name="Glavina Del Rio T."/>
            <person name="Nolan M."/>
            <person name="Tice H."/>
            <person name="Cheng J.F."/>
            <person name="Pitluck S."/>
            <person name="Liolios K."/>
            <person name="Ivanova N."/>
            <person name="Mavromatis K."/>
            <person name="Mikhailova N."/>
            <person name="Pati A."/>
            <person name="Goodwin L."/>
            <person name="Chen A."/>
            <person name="Palaniappan K."/>
            <person name="Land M."/>
            <person name="Hauser L."/>
            <person name="Chang Y.J."/>
            <person name="Jeffries C.D."/>
            <person name="Rohde M."/>
            <person name="Spring S."/>
            <person name="Goker M."/>
            <person name="Woyke T."/>
            <person name="Bristow J."/>
            <person name="Eisen J.A."/>
            <person name="Markowitz V."/>
            <person name="Hugenholtz P."/>
            <person name="Kyrpides N.C."/>
            <person name="Klenk H.P."/>
            <person name="Lapidus A."/>
        </authorList>
    </citation>
    <scope>NUCLEOTIDE SEQUENCE [LARGE SCALE GENOMIC DNA]</scope>
    <source>
        <strain evidence="1 2">DSM 11002</strain>
    </source>
</reference>
<proteinExistence type="predicted"/>
<dbReference type="Proteomes" id="UP000006427">
    <property type="component" value="Unassembled WGS sequence"/>
</dbReference>
<dbReference type="PaxDb" id="469381-Dpep_1472"/>
<accession>D2Z7Q1</accession>
<sequence length="155" mass="17828">MSFEHAEIHGVQIRDMVSVTGEGDPVYRGDLYLDGANVGSFEEDPDGGPTGIFVDDDMTEKLRERMDRYFQGEGLSVQDDDDYDLFFIRLIEMEELLSLFRDLNGRGGFCLVADYTDDEMVVYEVAEEEGLDQLILEEKLEDYDVYRDFEDFVIA</sequence>
<evidence type="ECO:0000313" key="1">
    <source>
        <dbReference type="EMBL" id="EFC91498.1"/>
    </source>
</evidence>
<dbReference type="RefSeq" id="WP_005660930.1">
    <property type="nucleotide sequence ID" value="NZ_ABTR02000001.1"/>
</dbReference>
<dbReference type="STRING" id="469381.Dpep_1472"/>
<comment type="caution">
    <text evidence="1">The sequence shown here is derived from an EMBL/GenBank/DDBJ whole genome shotgun (WGS) entry which is preliminary data.</text>
</comment>
<organism evidence="1 2">
    <name type="scientific">Dethiosulfovibrio peptidovorans DSM 11002</name>
    <dbReference type="NCBI Taxonomy" id="469381"/>
    <lineage>
        <taxon>Bacteria</taxon>
        <taxon>Thermotogati</taxon>
        <taxon>Synergistota</taxon>
        <taxon>Synergistia</taxon>
        <taxon>Synergistales</taxon>
        <taxon>Dethiosulfovibrionaceae</taxon>
        <taxon>Dethiosulfovibrio</taxon>
    </lineage>
</organism>